<comment type="caution">
    <text evidence="1">The sequence shown here is derived from an EMBL/GenBank/DDBJ whole genome shotgun (WGS) entry which is preliminary data.</text>
</comment>
<dbReference type="EMBL" id="JBHSBC010000023">
    <property type="protein sequence ID" value="MFC3983121.1"/>
    <property type="molecule type" value="Genomic_DNA"/>
</dbReference>
<accession>A0ABV8F5D0</accession>
<evidence type="ECO:0000313" key="2">
    <source>
        <dbReference type="Proteomes" id="UP001595698"/>
    </source>
</evidence>
<name>A0ABV8F5D0_9ACTN</name>
<reference evidence="2" key="1">
    <citation type="journal article" date="2019" name="Int. J. Syst. Evol. Microbiol.">
        <title>The Global Catalogue of Microorganisms (GCM) 10K type strain sequencing project: providing services to taxonomists for standard genome sequencing and annotation.</title>
        <authorList>
            <consortium name="The Broad Institute Genomics Platform"/>
            <consortium name="The Broad Institute Genome Sequencing Center for Infectious Disease"/>
            <person name="Wu L."/>
            <person name="Ma J."/>
        </authorList>
    </citation>
    <scope>NUCLEOTIDE SEQUENCE [LARGE SCALE GENOMIC DNA]</scope>
    <source>
        <strain evidence="2">TBRC 7912</strain>
    </source>
</reference>
<proteinExistence type="predicted"/>
<organism evidence="1 2">
    <name type="scientific">Streptosporangium jomthongense</name>
    <dbReference type="NCBI Taxonomy" id="1193683"/>
    <lineage>
        <taxon>Bacteria</taxon>
        <taxon>Bacillati</taxon>
        <taxon>Actinomycetota</taxon>
        <taxon>Actinomycetes</taxon>
        <taxon>Streptosporangiales</taxon>
        <taxon>Streptosporangiaceae</taxon>
        <taxon>Streptosporangium</taxon>
    </lineage>
</organism>
<dbReference type="Proteomes" id="UP001595698">
    <property type="component" value="Unassembled WGS sequence"/>
</dbReference>
<gene>
    <name evidence="1" type="ORF">ACFOYY_23515</name>
</gene>
<dbReference type="RefSeq" id="WP_386192034.1">
    <property type="nucleotide sequence ID" value="NZ_JBHSBC010000023.1"/>
</dbReference>
<sequence length="229" mass="23678">MASAEGVRAAGAQVAAAGTKTVKTSILKVGGKSYLSARVTSTYGVARRFTVKQRVCAARTCRTVDVALTVGAGMTGWQERYLGTGSYRRSGAPHVTATAPPAVPAAPLPVATPTVTVTVRETVRETVTLAPVVAATPTVTVTVTAPPPGTVDTCGAPANAYGFTYCASGARVTTPVTEACVVFDCIDNFSEGRGYLVMCQDGKVSMSGGLDGVCSYHDGWLRDIYRFAV</sequence>
<keyword evidence="2" id="KW-1185">Reference proteome</keyword>
<evidence type="ECO:0000313" key="1">
    <source>
        <dbReference type="EMBL" id="MFC3983121.1"/>
    </source>
</evidence>
<protein>
    <submittedName>
        <fullName evidence="1">Uncharacterized protein</fullName>
    </submittedName>
</protein>